<dbReference type="InterPro" id="IPR036895">
    <property type="entry name" value="Uracil-DNA_glycosylase-like_sf"/>
</dbReference>
<evidence type="ECO:0000256" key="1">
    <source>
        <dbReference type="ARBA" id="ARBA00006521"/>
    </source>
</evidence>
<evidence type="ECO:0000256" key="2">
    <source>
        <dbReference type="ARBA" id="ARBA00019403"/>
    </source>
</evidence>
<dbReference type="InterPro" id="IPR051536">
    <property type="entry name" value="UDG_Type-4/5"/>
</dbReference>
<feature type="compositionally biased region" description="Low complexity" evidence="10">
    <location>
        <begin position="67"/>
        <end position="77"/>
    </location>
</feature>
<dbReference type="InterPro" id="IPR005273">
    <property type="entry name" value="Ura-DNA_glyco_family4"/>
</dbReference>
<sequence>MTPTAHDWIAAFGYLETSGVPMLYGDMPTLELIQQQFDSAPAQAWRTPSITPHAQSQTAGYAPSQQAAYPTVAAAPAKRPRLPQPVAPAHKPDETPIVTPPQPLNLPAGKAAALEHIAQHCQACQRCDLCRTRTQAVPGIGHPDAPVVFVGEAPGAEEDRIGQPFVGPAGQLLDRMMATIGLQREHVYIANVVKCRPPGNRNPQTHEVALCQGYLHQQLEVISPKVIFALGRFAIQSLLGSTDSVAAIRRHEHSWRGIPVLASYHPAFYLRTPTRKKDGWLDLIRLQQLLENNPKQPLIR</sequence>
<evidence type="ECO:0000256" key="9">
    <source>
        <dbReference type="ARBA" id="ARBA00023204"/>
    </source>
</evidence>
<dbReference type="CDD" id="cd10030">
    <property type="entry name" value="UDG-F4_TTUDGA_SPO1dp_like"/>
    <property type="match status" value="1"/>
</dbReference>
<evidence type="ECO:0000259" key="11">
    <source>
        <dbReference type="SMART" id="SM00986"/>
    </source>
</evidence>
<protein>
    <recommendedName>
        <fullName evidence="2">Type-4 uracil-DNA glycosylase</fullName>
    </recommendedName>
</protein>
<keyword evidence="4" id="KW-0479">Metal-binding</keyword>
<dbReference type="PANTHER" id="PTHR33693:SF9">
    <property type="entry name" value="TYPE-4 URACIL-DNA GLYCOSYLASE"/>
    <property type="match status" value="1"/>
</dbReference>
<dbReference type="GO" id="GO:0046872">
    <property type="term" value="F:metal ion binding"/>
    <property type="evidence" value="ECO:0007669"/>
    <property type="project" value="UniProtKB-KW"/>
</dbReference>
<accession>A0LD48</accession>
<dbReference type="NCBIfam" id="TIGR00758">
    <property type="entry name" value="UDG_fam4"/>
    <property type="match status" value="1"/>
</dbReference>
<keyword evidence="9" id="KW-0234">DNA repair</keyword>
<keyword evidence="13" id="KW-1185">Reference proteome</keyword>
<dbReference type="STRING" id="156889.Mmc1_3405"/>
<keyword evidence="6" id="KW-0378">Hydrolase</keyword>
<dbReference type="Pfam" id="PF03167">
    <property type="entry name" value="UDG"/>
    <property type="match status" value="1"/>
</dbReference>
<dbReference type="PANTHER" id="PTHR33693">
    <property type="entry name" value="TYPE-5 URACIL-DNA GLYCOSYLASE"/>
    <property type="match status" value="1"/>
</dbReference>
<organism evidence="12 13">
    <name type="scientific">Magnetococcus marinus (strain ATCC BAA-1437 / JCM 17883 / MC-1)</name>
    <dbReference type="NCBI Taxonomy" id="156889"/>
    <lineage>
        <taxon>Bacteria</taxon>
        <taxon>Pseudomonadati</taxon>
        <taxon>Pseudomonadota</taxon>
        <taxon>Magnetococcia</taxon>
        <taxon>Magnetococcales</taxon>
        <taxon>Magnetococcaceae</taxon>
        <taxon>Magnetococcus</taxon>
    </lineage>
</organism>
<feature type="compositionally biased region" description="Polar residues" evidence="10">
    <location>
        <begin position="49"/>
        <end position="66"/>
    </location>
</feature>
<dbReference type="InterPro" id="IPR005122">
    <property type="entry name" value="Uracil-DNA_glycosylase-like"/>
</dbReference>
<evidence type="ECO:0000313" key="13">
    <source>
        <dbReference type="Proteomes" id="UP000002586"/>
    </source>
</evidence>
<evidence type="ECO:0000256" key="8">
    <source>
        <dbReference type="ARBA" id="ARBA00023014"/>
    </source>
</evidence>
<dbReference type="RefSeq" id="WP_011714948.1">
    <property type="nucleotide sequence ID" value="NC_008576.1"/>
</dbReference>
<evidence type="ECO:0000256" key="7">
    <source>
        <dbReference type="ARBA" id="ARBA00023004"/>
    </source>
</evidence>
<dbReference type="eggNOG" id="COG1573">
    <property type="taxonomic scope" value="Bacteria"/>
</dbReference>
<reference evidence="13" key="1">
    <citation type="journal article" date="2009" name="Appl. Environ. Microbiol.">
        <title>Complete genome sequence of the chemolithoautotrophic marine magnetotactic coccus strain MC-1.</title>
        <authorList>
            <person name="Schubbe S."/>
            <person name="Williams T.J."/>
            <person name="Xie G."/>
            <person name="Kiss H.E."/>
            <person name="Brettin T.S."/>
            <person name="Martinez D."/>
            <person name="Ross C.A."/>
            <person name="Schuler D."/>
            <person name="Cox B.L."/>
            <person name="Nealson K.H."/>
            <person name="Bazylinski D.A."/>
        </authorList>
    </citation>
    <scope>NUCLEOTIDE SEQUENCE [LARGE SCALE GENOMIC DNA]</scope>
    <source>
        <strain evidence="13">ATCC BAA-1437 / JCM 17883 / MC-1</strain>
    </source>
</reference>
<dbReference type="EMBL" id="CP000471">
    <property type="protein sequence ID" value="ABK45891.1"/>
    <property type="molecule type" value="Genomic_DNA"/>
</dbReference>
<reference evidence="12 13" key="2">
    <citation type="journal article" date="2012" name="Int. J. Syst. Evol. Microbiol.">
        <title>Magnetococcus marinus gen. nov., sp. nov., a marine, magnetotactic bacterium that represents a novel lineage (Magnetococcaceae fam. nov.; Magnetococcales ord. nov.) at the base of the Alphaproteobacteria.</title>
        <authorList>
            <person name="Bazylinski D.A."/>
            <person name="Williams T.J."/>
            <person name="Lefevre C.T."/>
            <person name="Berg R.J."/>
            <person name="Zhang C.L."/>
            <person name="Bowser S.S."/>
            <person name="Dean A.J."/>
            <person name="Beveridge T.J."/>
        </authorList>
    </citation>
    <scope>NUCLEOTIDE SEQUENCE [LARGE SCALE GENOMIC DNA]</scope>
    <source>
        <strain evidence="13">ATCC BAA-1437 / JCM 17883 / MC-1</strain>
    </source>
</reference>
<dbReference type="HOGENOM" id="CLU_044815_1_0_5"/>
<dbReference type="SMART" id="SM00987">
    <property type="entry name" value="UreE_C"/>
    <property type="match status" value="1"/>
</dbReference>
<dbReference type="AlphaFoldDB" id="A0LD48"/>
<keyword evidence="8" id="KW-0411">Iron-sulfur</keyword>
<evidence type="ECO:0000313" key="12">
    <source>
        <dbReference type="EMBL" id="ABK45891.1"/>
    </source>
</evidence>
<dbReference type="KEGG" id="mgm:Mmc1_3405"/>
<evidence type="ECO:0000256" key="5">
    <source>
        <dbReference type="ARBA" id="ARBA00022763"/>
    </source>
</evidence>
<evidence type="ECO:0000256" key="4">
    <source>
        <dbReference type="ARBA" id="ARBA00022723"/>
    </source>
</evidence>
<keyword evidence="3" id="KW-0004">4Fe-4S</keyword>
<dbReference type="Proteomes" id="UP000002586">
    <property type="component" value="Chromosome"/>
</dbReference>
<gene>
    <name evidence="12" type="ordered locus">Mmc1_3405</name>
</gene>
<dbReference type="SUPFAM" id="SSF52141">
    <property type="entry name" value="Uracil-DNA glycosylase-like"/>
    <property type="match status" value="1"/>
</dbReference>
<evidence type="ECO:0000256" key="3">
    <source>
        <dbReference type="ARBA" id="ARBA00022485"/>
    </source>
</evidence>
<keyword evidence="5" id="KW-0227">DNA damage</keyword>
<feature type="region of interest" description="Disordered" evidence="10">
    <location>
        <begin position="49"/>
        <end position="97"/>
    </location>
</feature>
<dbReference type="Gene3D" id="3.40.470.10">
    <property type="entry name" value="Uracil-DNA glycosylase-like domain"/>
    <property type="match status" value="1"/>
</dbReference>
<evidence type="ECO:0000256" key="10">
    <source>
        <dbReference type="SAM" id="MobiDB-lite"/>
    </source>
</evidence>
<dbReference type="GO" id="GO:0097506">
    <property type="term" value="F:deaminated base DNA N-glycosylase activity"/>
    <property type="evidence" value="ECO:0007669"/>
    <property type="project" value="UniProtKB-ARBA"/>
</dbReference>
<feature type="domain" description="Uracil-DNA glycosylase-like" evidence="11">
    <location>
        <begin position="138"/>
        <end position="290"/>
    </location>
</feature>
<evidence type="ECO:0000256" key="6">
    <source>
        <dbReference type="ARBA" id="ARBA00022801"/>
    </source>
</evidence>
<name>A0LD48_MAGMM</name>
<proteinExistence type="inferred from homology"/>
<dbReference type="SMART" id="SM00986">
    <property type="entry name" value="UDG"/>
    <property type="match status" value="1"/>
</dbReference>
<comment type="similarity">
    <text evidence="1">Belongs to the uracil-DNA glycosylase (UDG) superfamily. Type 4 (UDGa) family.</text>
</comment>
<dbReference type="GO" id="GO:0051539">
    <property type="term" value="F:4 iron, 4 sulfur cluster binding"/>
    <property type="evidence" value="ECO:0007669"/>
    <property type="project" value="UniProtKB-KW"/>
</dbReference>
<dbReference type="GO" id="GO:0006281">
    <property type="term" value="P:DNA repair"/>
    <property type="evidence" value="ECO:0007669"/>
    <property type="project" value="UniProtKB-KW"/>
</dbReference>
<keyword evidence="7" id="KW-0408">Iron</keyword>